<reference evidence="3" key="1">
    <citation type="submission" date="2021-02" db="EMBL/GenBank/DDBJ databases">
        <title>Genome sequence Cadophora malorum strain M34.</title>
        <authorList>
            <person name="Stefanovic E."/>
            <person name="Vu D."/>
            <person name="Scully C."/>
            <person name="Dijksterhuis J."/>
            <person name="Roader J."/>
            <person name="Houbraken J."/>
        </authorList>
    </citation>
    <scope>NUCLEOTIDE SEQUENCE</scope>
    <source>
        <strain evidence="3">M34</strain>
    </source>
</reference>
<gene>
    <name evidence="3" type="ORF">IFR04_008184</name>
</gene>
<feature type="compositionally biased region" description="Pro residues" evidence="1">
    <location>
        <begin position="123"/>
        <end position="146"/>
    </location>
</feature>
<dbReference type="Proteomes" id="UP000664132">
    <property type="component" value="Unassembled WGS sequence"/>
</dbReference>
<dbReference type="PANTHER" id="PTHR35204">
    <property type="entry name" value="YALI0A21131P"/>
    <property type="match status" value="1"/>
</dbReference>
<accession>A0A8H7WA26</accession>
<evidence type="ECO:0000256" key="2">
    <source>
        <dbReference type="SAM" id="SignalP"/>
    </source>
</evidence>
<dbReference type="PANTHER" id="PTHR35204:SF1">
    <property type="entry name" value="ENTEROTOXIN"/>
    <property type="match status" value="1"/>
</dbReference>
<feature type="compositionally biased region" description="Basic and acidic residues" evidence="1">
    <location>
        <begin position="147"/>
        <end position="156"/>
    </location>
</feature>
<name>A0A8H7WA26_9HELO</name>
<dbReference type="OrthoDB" id="10261782at2759"/>
<feature type="chain" id="PRO_5034069002" evidence="2">
    <location>
        <begin position="23"/>
        <end position="525"/>
    </location>
</feature>
<protein>
    <submittedName>
        <fullName evidence="3">Uncharacterized protein</fullName>
    </submittedName>
</protein>
<organism evidence="3 4">
    <name type="scientific">Cadophora malorum</name>
    <dbReference type="NCBI Taxonomy" id="108018"/>
    <lineage>
        <taxon>Eukaryota</taxon>
        <taxon>Fungi</taxon>
        <taxon>Dikarya</taxon>
        <taxon>Ascomycota</taxon>
        <taxon>Pezizomycotina</taxon>
        <taxon>Leotiomycetes</taxon>
        <taxon>Helotiales</taxon>
        <taxon>Ploettnerulaceae</taxon>
        <taxon>Cadophora</taxon>
    </lineage>
</organism>
<keyword evidence="4" id="KW-1185">Reference proteome</keyword>
<proteinExistence type="predicted"/>
<sequence length="525" mass="58474">MYLHSFSLKLLAVSSLSSIALASSYQIPLSESETENLDNGPHTDHAQVNAPHIFNALHSSMRQWGSSLKHNGMSFFAASIPNNTLLYHGTHMKDPIMGMEWLAFEIEHAEVFARMRGPRGPGRGPPGGRPGERPPPGGPNGPPGKGPPKDRFKRRDDEPLTYGYLHIYRTSRPLNKLLYLDGMSAGKTSMGTLDTQDYVMCKDSNTSTTHPNGDYGRAECMCKLGAEYGIEGIIRMEAGFELILCNFSANLEFITANERPKYDAPEGVMDSSQFEYVRGVAARYQGITAGRVKVDHSSMVSAYFYPLNLTNPDASRPDLPRLPVSDQDGLTKLKEDALTIFNPERNVETVDWQGVVDMVVTRYSDRLQYLASTNLTDRAALSEINFLLSAFIDYTDLSIPNAIETCARIYLPPMASPTQSDGLIYEAILTVTRKTCSTLFEVRDVLLEGNDEETSMIKKPNPAIQELIEYLDWSTWLECGKCDYDEVCYVAIWPWGSVEDHEKPGCVKNDDLSGRRGYWGGFGPR</sequence>
<evidence type="ECO:0000256" key="1">
    <source>
        <dbReference type="SAM" id="MobiDB-lite"/>
    </source>
</evidence>
<keyword evidence="2" id="KW-0732">Signal</keyword>
<evidence type="ECO:0000313" key="3">
    <source>
        <dbReference type="EMBL" id="KAG4418648.1"/>
    </source>
</evidence>
<dbReference type="AlphaFoldDB" id="A0A8H7WA26"/>
<feature type="signal peptide" evidence="2">
    <location>
        <begin position="1"/>
        <end position="22"/>
    </location>
</feature>
<dbReference type="EMBL" id="JAFJYH010000123">
    <property type="protein sequence ID" value="KAG4418648.1"/>
    <property type="molecule type" value="Genomic_DNA"/>
</dbReference>
<evidence type="ECO:0000313" key="4">
    <source>
        <dbReference type="Proteomes" id="UP000664132"/>
    </source>
</evidence>
<comment type="caution">
    <text evidence="3">The sequence shown here is derived from an EMBL/GenBank/DDBJ whole genome shotgun (WGS) entry which is preliminary data.</text>
</comment>
<dbReference type="InterPro" id="IPR038921">
    <property type="entry name" value="YOR389W-like"/>
</dbReference>
<feature type="region of interest" description="Disordered" evidence="1">
    <location>
        <begin position="115"/>
        <end position="156"/>
    </location>
</feature>